<evidence type="ECO:0000259" key="13">
    <source>
        <dbReference type="SMART" id="SM00836"/>
    </source>
</evidence>
<evidence type="ECO:0000256" key="2">
    <source>
        <dbReference type="ARBA" id="ARBA00005594"/>
    </source>
</evidence>
<evidence type="ECO:0000256" key="11">
    <source>
        <dbReference type="HAMAP-Rule" id="MF_00123"/>
    </source>
</evidence>
<evidence type="ECO:0000256" key="5">
    <source>
        <dbReference type="ARBA" id="ARBA00022598"/>
    </source>
</evidence>
<evidence type="ECO:0000313" key="15">
    <source>
        <dbReference type="EMBL" id="ANC77051.1"/>
    </source>
</evidence>
<organism evidence="15 16">
    <name type="scientific">Fictibacillus phosphorivorans</name>
    <dbReference type="NCBI Taxonomy" id="1221500"/>
    <lineage>
        <taxon>Bacteria</taxon>
        <taxon>Bacillati</taxon>
        <taxon>Bacillota</taxon>
        <taxon>Bacilli</taxon>
        <taxon>Bacillales</taxon>
        <taxon>Fictibacillaceae</taxon>
        <taxon>Fictibacillus</taxon>
    </lineage>
</organism>
<keyword evidence="7 11" id="KW-0067">ATP-binding</keyword>
<comment type="subcellular location">
    <subcellularLocation>
        <location evidence="1 11">Cytoplasm</location>
    </subcellularLocation>
</comment>
<feature type="short sequence motif" description="'HIGH' region" evidence="11">
    <location>
        <begin position="122"/>
        <end position="132"/>
    </location>
</feature>
<dbReference type="GO" id="GO:0005524">
    <property type="term" value="F:ATP binding"/>
    <property type="evidence" value="ECO:0007669"/>
    <property type="project" value="UniProtKB-UniRule"/>
</dbReference>
<dbReference type="Pfam" id="PF03485">
    <property type="entry name" value="Arg_tRNA_synt_N"/>
    <property type="match status" value="1"/>
</dbReference>
<dbReference type="FunFam" id="3.40.50.620:FF:000116">
    <property type="entry name" value="Arginine--tRNA ligase"/>
    <property type="match status" value="1"/>
</dbReference>
<dbReference type="CDD" id="cd00671">
    <property type="entry name" value="ArgRS_core"/>
    <property type="match status" value="1"/>
</dbReference>
<dbReference type="InterPro" id="IPR036695">
    <property type="entry name" value="Arg-tRNA-synth_N_sf"/>
</dbReference>
<dbReference type="SMART" id="SM00836">
    <property type="entry name" value="DALR_1"/>
    <property type="match status" value="1"/>
</dbReference>
<dbReference type="KEGG" id="fpn:ABE65_009655"/>
<dbReference type="HAMAP" id="MF_00123">
    <property type="entry name" value="Arg_tRNA_synth"/>
    <property type="match status" value="1"/>
</dbReference>
<keyword evidence="6 11" id="KW-0547">Nucleotide-binding</keyword>
<comment type="subunit">
    <text evidence="3 11">Monomer.</text>
</comment>
<evidence type="ECO:0000256" key="4">
    <source>
        <dbReference type="ARBA" id="ARBA00022490"/>
    </source>
</evidence>
<sequence length="560" mass="63401">MNGKHLFVAYLQDHIGTDLTFEQIEASIEKPKQIQLGDLAFPCFQLAKIFKKSPIEIAKELAQGNISGEFEKIEAVGSYVNVFLNKKAEALSLLTQILKEKEAYANHRFGHGKTILLDLSSPNIAKPFSMGHLRSTVIGSSIAAISEKCGYQTVKINYIGDWGTQFGKLISAYLKWGEENKVRNNPIEELTKLYVRFHEEAERDPSLNDEGRMWFKKLEDHDPKAKELWVWFKEVSLEAFQKIYELLDVQFDSYNGEAYFNDKIDASVKALQEKNLLELSEGAQVVRVGDDLPPCLIKKTDGATLYATRDITAAIYRKSTYDFTEALYVVGHEQSLHFEQVKRVLKKLGHVWADHMHHVPFGLILQNGKKMSTRKGKTVLLETVILEAVKLAEQNIRSKNPELHEIATVARQVGVGAVIFHDLKNEKGNDVEFSLEMMLKFEGDTGPYVQYTAARIQTLLNKGNFTGNVPQEFSIGSESWGILSVLSEFPEVVELAFHRKEPSIISKYVLKLSHKFNHYYAHVKILDSKETPERLALCAAVQIVLKEGLRLLGVQTPNKM</sequence>
<dbReference type="Proteomes" id="UP000076623">
    <property type="component" value="Chromosome"/>
</dbReference>
<dbReference type="InterPro" id="IPR009080">
    <property type="entry name" value="tRNAsynth_Ia_anticodon-bd"/>
</dbReference>
<comment type="catalytic activity">
    <reaction evidence="10 11">
        <text>tRNA(Arg) + L-arginine + ATP = L-arginyl-tRNA(Arg) + AMP + diphosphate</text>
        <dbReference type="Rhea" id="RHEA:20301"/>
        <dbReference type="Rhea" id="RHEA-COMP:9658"/>
        <dbReference type="Rhea" id="RHEA-COMP:9673"/>
        <dbReference type="ChEBI" id="CHEBI:30616"/>
        <dbReference type="ChEBI" id="CHEBI:32682"/>
        <dbReference type="ChEBI" id="CHEBI:33019"/>
        <dbReference type="ChEBI" id="CHEBI:78442"/>
        <dbReference type="ChEBI" id="CHEBI:78513"/>
        <dbReference type="ChEBI" id="CHEBI:456215"/>
        <dbReference type="EC" id="6.1.1.19"/>
    </reaction>
</comment>
<evidence type="ECO:0000256" key="1">
    <source>
        <dbReference type="ARBA" id="ARBA00004496"/>
    </source>
</evidence>
<reference evidence="15 16" key="1">
    <citation type="submission" date="2016-04" db="EMBL/GenBank/DDBJ databases">
        <title>Complete genome sequence of Fictibacillus phosphorivorans G25-29, a strain toxic to nematodes.</title>
        <authorList>
            <person name="Zheng Z."/>
        </authorList>
    </citation>
    <scope>NUCLEOTIDE SEQUENCE [LARGE SCALE GENOMIC DNA]</scope>
    <source>
        <strain evidence="15 16">G25-29</strain>
    </source>
</reference>
<protein>
    <recommendedName>
        <fullName evidence="11">Arginine--tRNA ligase</fullName>
        <ecNumber evidence="11">6.1.1.19</ecNumber>
    </recommendedName>
    <alternativeName>
        <fullName evidence="11">Arginyl-tRNA synthetase</fullName>
        <shortName evidence="11">ArgRS</shortName>
    </alternativeName>
</protein>
<dbReference type="STRING" id="1221500.ABE65_009655"/>
<dbReference type="GO" id="GO:0004814">
    <property type="term" value="F:arginine-tRNA ligase activity"/>
    <property type="evidence" value="ECO:0007669"/>
    <property type="project" value="UniProtKB-UniRule"/>
</dbReference>
<evidence type="ECO:0000256" key="6">
    <source>
        <dbReference type="ARBA" id="ARBA00022741"/>
    </source>
</evidence>
<keyword evidence="8 11" id="KW-0648">Protein biosynthesis</keyword>
<keyword evidence="16" id="KW-1185">Reference proteome</keyword>
<dbReference type="Pfam" id="PF00750">
    <property type="entry name" value="tRNA-synt_1d"/>
    <property type="match status" value="1"/>
</dbReference>
<proteinExistence type="inferred from homology"/>
<dbReference type="Pfam" id="PF05746">
    <property type="entry name" value="DALR_1"/>
    <property type="match status" value="1"/>
</dbReference>
<dbReference type="PRINTS" id="PR01038">
    <property type="entry name" value="TRNASYNTHARG"/>
</dbReference>
<accession>A0A160ILQ2</accession>
<evidence type="ECO:0000259" key="14">
    <source>
        <dbReference type="SMART" id="SM01016"/>
    </source>
</evidence>
<dbReference type="EMBL" id="CP015378">
    <property type="protein sequence ID" value="ANC77051.1"/>
    <property type="molecule type" value="Genomic_DNA"/>
</dbReference>
<dbReference type="FunFam" id="1.10.730.10:FF:000006">
    <property type="entry name" value="Arginyl-tRNA synthetase 2, mitochondrial"/>
    <property type="match status" value="1"/>
</dbReference>
<dbReference type="Gene3D" id="1.10.730.10">
    <property type="entry name" value="Isoleucyl-tRNA Synthetase, Domain 1"/>
    <property type="match status" value="1"/>
</dbReference>
<evidence type="ECO:0000256" key="8">
    <source>
        <dbReference type="ARBA" id="ARBA00022917"/>
    </source>
</evidence>
<evidence type="ECO:0000256" key="12">
    <source>
        <dbReference type="RuleBase" id="RU363038"/>
    </source>
</evidence>
<evidence type="ECO:0000256" key="10">
    <source>
        <dbReference type="ARBA" id="ARBA00049339"/>
    </source>
</evidence>
<dbReference type="InterPro" id="IPR001278">
    <property type="entry name" value="Arg-tRNA-ligase"/>
</dbReference>
<keyword evidence="5 11" id="KW-0436">Ligase</keyword>
<keyword evidence="9 11" id="KW-0030">Aminoacyl-tRNA synthetase</keyword>
<dbReference type="SUPFAM" id="SSF52374">
    <property type="entry name" value="Nucleotidylyl transferase"/>
    <property type="match status" value="1"/>
</dbReference>
<dbReference type="SMART" id="SM01016">
    <property type="entry name" value="Arg_tRNA_synt_N"/>
    <property type="match status" value="1"/>
</dbReference>
<comment type="similarity">
    <text evidence="2 11 12">Belongs to the class-I aminoacyl-tRNA synthetase family.</text>
</comment>
<dbReference type="EC" id="6.1.1.19" evidence="11"/>
<feature type="domain" description="DALR anticodon binding" evidence="13">
    <location>
        <begin position="449"/>
        <end position="560"/>
    </location>
</feature>
<dbReference type="GO" id="GO:0006420">
    <property type="term" value="P:arginyl-tRNA aminoacylation"/>
    <property type="evidence" value="ECO:0007669"/>
    <property type="project" value="UniProtKB-UniRule"/>
</dbReference>
<name>A0A160ILQ2_9BACL</name>
<dbReference type="Gene3D" id="3.40.50.620">
    <property type="entry name" value="HUPs"/>
    <property type="match status" value="1"/>
</dbReference>
<dbReference type="SUPFAM" id="SSF55190">
    <property type="entry name" value="Arginyl-tRNA synthetase (ArgRS), N-terminal 'additional' domain"/>
    <property type="match status" value="1"/>
</dbReference>
<dbReference type="InterPro" id="IPR008909">
    <property type="entry name" value="DALR_anticod-bd"/>
</dbReference>
<evidence type="ECO:0000256" key="9">
    <source>
        <dbReference type="ARBA" id="ARBA00023146"/>
    </source>
</evidence>
<dbReference type="InterPro" id="IPR014729">
    <property type="entry name" value="Rossmann-like_a/b/a_fold"/>
</dbReference>
<dbReference type="SUPFAM" id="SSF47323">
    <property type="entry name" value="Anticodon-binding domain of a subclass of class I aminoacyl-tRNA synthetases"/>
    <property type="match status" value="1"/>
</dbReference>
<dbReference type="NCBIfam" id="TIGR00456">
    <property type="entry name" value="argS"/>
    <property type="match status" value="1"/>
</dbReference>
<dbReference type="RefSeq" id="WP_066394103.1">
    <property type="nucleotide sequence ID" value="NZ_CP015378.1"/>
</dbReference>
<evidence type="ECO:0000313" key="16">
    <source>
        <dbReference type="Proteomes" id="UP000076623"/>
    </source>
</evidence>
<dbReference type="GO" id="GO:0005737">
    <property type="term" value="C:cytoplasm"/>
    <property type="evidence" value="ECO:0007669"/>
    <property type="project" value="UniProtKB-SubCell"/>
</dbReference>
<dbReference type="Gene3D" id="3.30.1360.70">
    <property type="entry name" value="Arginyl tRNA synthetase N-terminal domain"/>
    <property type="match status" value="1"/>
</dbReference>
<dbReference type="PANTHER" id="PTHR11956">
    <property type="entry name" value="ARGINYL-TRNA SYNTHETASE"/>
    <property type="match status" value="1"/>
</dbReference>
<gene>
    <name evidence="11" type="primary">argS</name>
    <name evidence="15" type="ORF">ABE65_009655</name>
</gene>
<dbReference type="PANTHER" id="PTHR11956:SF5">
    <property type="entry name" value="ARGININE--TRNA LIGASE, CYTOPLASMIC"/>
    <property type="match status" value="1"/>
</dbReference>
<keyword evidence="4 11" id="KW-0963">Cytoplasm</keyword>
<dbReference type="InterPro" id="IPR005148">
    <property type="entry name" value="Arg-tRNA-synth_N"/>
</dbReference>
<evidence type="ECO:0000256" key="3">
    <source>
        <dbReference type="ARBA" id="ARBA00011245"/>
    </source>
</evidence>
<dbReference type="AlphaFoldDB" id="A0A160ILQ2"/>
<feature type="domain" description="Arginyl tRNA synthetase N-terminal" evidence="14">
    <location>
        <begin position="5"/>
        <end position="84"/>
    </location>
</feature>
<evidence type="ECO:0000256" key="7">
    <source>
        <dbReference type="ARBA" id="ARBA00022840"/>
    </source>
</evidence>
<dbReference type="InterPro" id="IPR035684">
    <property type="entry name" value="ArgRS_core"/>
</dbReference>